<dbReference type="EMBL" id="JAWZZT010001044">
    <property type="protein sequence ID" value="MDX7018547.1"/>
    <property type="molecule type" value="Genomic_DNA"/>
</dbReference>
<dbReference type="GO" id="GO:0033818">
    <property type="term" value="F:beta-ketoacyl-acyl-carrier-protein synthase III activity"/>
    <property type="evidence" value="ECO:0007669"/>
    <property type="project" value="UniProtKB-EC"/>
</dbReference>
<organism evidence="6 7">
    <name type="scientific">Klebsiella aerogenes</name>
    <name type="common">Enterobacter aerogenes</name>
    <dbReference type="NCBI Taxonomy" id="548"/>
    <lineage>
        <taxon>Bacteria</taxon>
        <taxon>Pseudomonadati</taxon>
        <taxon>Pseudomonadota</taxon>
        <taxon>Gammaproteobacteria</taxon>
        <taxon>Enterobacterales</taxon>
        <taxon>Enterobacteriaceae</taxon>
        <taxon>Klebsiella/Raoultella group</taxon>
        <taxon>Klebsiella</taxon>
    </lineage>
</organism>
<sequence>MYTKILGTGSYLPVQVRTNADLEKMVDTSDEWIVTRTGIHERRIATEEETVAKMGASAAENALEMADIDRQEIGLII</sequence>
<keyword evidence="6" id="KW-0808">Transferase</keyword>
<evidence type="ECO:0000256" key="5">
    <source>
        <dbReference type="ARBA" id="ARBA00023160"/>
    </source>
</evidence>
<dbReference type="AlphaFoldDB" id="A0AAW9ECE0"/>
<dbReference type="EC" id="2.3.1.180" evidence="6"/>
<evidence type="ECO:0000313" key="7">
    <source>
        <dbReference type="Proteomes" id="UP001279012"/>
    </source>
</evidence>
<dbReference type="GO" id="GO:0006633">
    <property type="term" value="P:fatty acid biosynthetic process"/>
    <property type="evidence" value="ECO:0007669"/>
    <property type="project" value="UniProtKB-KW"/>
</dbReference>
<proteinExistence type="inferred from homology"/>
<name>A0AAW9ECE0_KLEAE</name>
<evidence type="ECO:0000256" key="4">
    <source>
        <dbReference type="ARBA" id="ARBA00023098"/>
    </source>
</evidence>
<keyword evidence="4" id="KW-0443">Lipid metabolism</keyword>
<feature type="non-terminal residue" evidence="6">
    <location>
        <position position="77"/>
    </location>
</feature>
<evidence type="ECO:0000256" key="1">
    <source>
        <dbReference type="ARBA" id="ARBA00008642"/>
    </source>
</evidence>
<keyword evidence="3" id="KW-0276">Fatty acid metabolism</keyword>
<protein>
    <submittedName>
        <fullName evidence="6">3-oxoacyl-ACP synthase</fullName>
        <ecNumber evidence="6">2.3.1.180</ecNumber>
    </submittedName>
</protein>
<dbReference type="PANTHER" id="PTHR43091">
    <property type="entry name" value="3-OXOACYL-[ACYL-CARRIER-PROTEIN] SYNTHASE"/>
    <property type="match status" value="1"/>
</dbReference>
<keyword evidence="5" id="KW-0275">Fatty acid biosynthesis</keyword>
<dbReference type="PANTHER" id="PTHR43091:SF1">
    <property type="entry name" value="BETA-KETOACYL-[ACYL-CARRIER-PROTEIN] SYNTHASE III, CHLOROPLASTIC"/>
    <property type="match status" value="1"/>
</dbReference>
<comment type="caution">
    <text evidence="6">The sequence shown here is derived from an EMBL/GenBank/DDBJ whole genome shotgun (WGS) entry which is preliminary data.</text>
</comment>
<keyword evidence="6" id="KW-0012">Acyltransferase</keyword>
<keyword evidence="2" id="KW-0444">Lipid biosynthesis</keyword>
<dbReference type="SUPFAM" id="SSF53901">
    <property type="entry name" value="Thiolase-like"/>
    <property type="match status" value="1"/>
</dbReference>
<comment type="similarity">
    <text evidence="1">Belongs to the thiolase-like superfamily. FabH family.</text>
</comment>
<evidence type="ECO:0000256" key="3">
    <source>
        <dbReference type="ARBA" id="ARBA00022832"/>
    </source>
</evidence>
<accession>A0AAW9ECE0</accession>
<dbReference type="Gene3D" id="3.40.47.10">
    <property type="match status" value="1"/>
</dbReference>
<evidence type="ECO:0000256" key="2">
    <source>
        <dbReference type="ARBA" id="ARBA00022516"/>
    </source>
</evidence>
<gene>
    <name evidence="6" type="ORF">SJ059_29415</name>
</gene>
<evidence type="ECO:0000313" key="6">
    <source>
        <dbReference type="EMBL" id="MDX7018547.1"/>
    </source>
</evidence>
<dbReference type="Proteomes" id="UP001279012">
    <property type="component" value="Unassembled WGS sequence"/>
</dbReference>
<dbReference type="InterPro" id="IPR016039">
    <property type="entry name" value="Thiolase-like"/>
</dbReference>
<reference evidence="6" key="1">
    <citation type="submission" date="2023-11" db="EMBL/GenBank/DDBJ databases">
        <title>Detection of rare carbapenemases in Enterobacterales - comparison of two colorimetric and two CIM-based carbapenemase assays.</title>
        <authorList>
            <person name="Schaffarczyk L."/>
            <person name="Noster J."/>
            <person name="Stelzer Y."/>
            <person name="Sattler J."/>
            <person name="Gatermann S."/>
            <person name="Hamprecht A."/>
        </authorList>
    </citation>
    <scope>NUCLEOTIDE SEQUENCE</scope>
    <source>
        <strain evidence="6">CIM-Cont-037</strain>
    </source>
</reference>